<dbReference type="Pfam" id="PF14567">
    <property type="entry name" value="SUKH_5"/>
    <property type="match status" value="1"/>
</dbReference>
<proteinExistence type="predicted"/>
<organism evidence="2 3">
    <name type="scientific">Paludisphaera mucosa</name>
    <dbReference type="NCBI Taxonomy" id="3030827"/>
    <lineage>
        <taxon>Bacteria</taxon>
        <taxon>Pseudomonadati</taxon>
        <taxon>Planctomycetota</taxon>
        <taxon>Planctomycetia</taxon>
        <taxon>Isosphaerales</taxon>
        <taxon>Isosphaeraceae</taxon>
        <taxon>Paludisphaera</taxon>
    </lineage>
</organism>
<dbReference type="InterPro" id="IPR037883">
    <property type="entry name" value="Knr4/Smi1-like_sf"/>
</dbReference>
<dbReference type="EMBL" id="JARRAG010000002">
    <property type="protein sequence ID" value="MDG3006646.1"/>
    <property type="molecule type" value="Genomic_DNA"/>
</dbReference>
<dbReference type="Gene3D" id="3.40.1580.10">
    <property type="entry name" value="SMI1/KNR4-like"/>
    <property type="match status" value="1"/>
</dbReference>
<comment type="caution">
    <text evidence="2">The sequence shown here is derived from an EMBL/GenBank/DDBJ whole genome shotgun (WGS) entry which is preliminary data.</text>
</comment>
<protein>
    <submittedName>
        <fullName evidence="2">SMI1/KNR4 family protein</fullName>
    </submittedName>
</protein>
<evidence type="ECO:0000259" key="1">
    <source>
        <dbReference type="SMART" id="SM00860"/>
    </source>
</evidence>
<evidence type="ECO:0000313" key="3">
    <source>
        <dbReference type="Proteomes" id="UP001216907"/>
    </source>
</evidence>
<gene>
    <name evidence="2" type="ORF">PZE19_22980</name>
</gene>
<dbReference type="SMART" id="SM00860">
    <property type="entry name" value="SMI1_KNR4"/>
    <property type="match status" value="1"/>
</dbReference>
<sequence length="148" mass="16636">MRPDTIEHLDAMFAEWPIMRASDAPSEAEITQAERQIGVHFDDDFREFLLRYGGGMVGPYPIFGLRPVEVMGIGHWSVLDVTRHYRSEGVPDVERWVVISEDHAGHPVGMDAEGAIWIHDHDFGGISAIAESFEEYLRDICLKLSGPS</sequence>
<name>A0ABT6FGD8_9BACT</name>
<dbReference type="Proteomes" id="UP001216907">
    <property type="component" value="Unassembled WGS sequence"/>
</dbReference>
<accession>A0ABT6FGD8</accession>
<reference evidence="2 3" key="1">
    <citation type="submission" date="2023-03" db="EMBL/GenBank/DDBJ databases">
        <title>Paludisphaera mucosa sp. nov. a novel planctomycete from northern fen.</title>
        <authorList>
            <person name="Ivanova A."/>
        </authorList>
    </citation>
    <scope>NUCLEOTIDE SEQUENCE [LARGE SCALE GENOMIC DNA]</scope>
    <source>
        <strain evidence="2 3">Pla2</strain>
    </source>
</reference>
<feature type="domain" description="Knr4/Smi1-like" evidence="1">
    <location>
        <begin position="24"/>
        <end position="139"/>
    </location>
</feature>
<dbReference type="RefSeq" id="WP_277862940.1">
    <property type="nucleotide sequence ID" value="NZ_JARRAG010000002.1"/>
</dbReference>
<keyword evidence="3" id="KW-1185">Reference proteome</keyword>
<dbReference type="SUPFAM" id="SSF160631">
    <property type="entry name" value="SMI1/KNR4-like"/>
    <property type="match status" value="1"/>
</dbReference>
<evidence type="ECO:0000313" key="2">
    <source>
        <dbReference type="EMBL" id="MDG3006646.1"/>
    </source>
</evidence>
<dbReference type="InterPro" id="IPR018958">
    <property type="entry name" value="Knr4/Smi1-like_dom"/>
</dbReference>